<dbReference type="Proteomes" id="UP001055879">
    <property type="component" value="Linkage Group LG07"/>
</dbReference>
<gene>
    <name evidence="1" type="ORF">L6452_23086</name>
</gene>
<comment type="caution">
    <text evidence="1">The sequence shown here is derived from an EMBL/GenBank/DDBJ whole genome shotgun (WGS) entry which is preliminary data.</text>
</comment>
<dbReference type="EMBL" id="CM042053">
    <property type="protein sequence ID" value="KAI3716042.1"/>
    <property type="molecule type" value="Genomic_DNA"/>
</dbReference>
<accession>A0ACB9B0U2</accession>
<sequence>MHRRSQGLDRLLFDHEIEATARRLKSERRKRRKQVVMGDPTERTLKDFTEPTYGSTSSITRPAIEANSFELKTNLATFVQQDQFSGSLSENPNDHLDSFLEKCDMIKIPNVTDDAIRLRVLPFSLRDKAKEWLKSHSPNTFTTWNALSKAFLTHFFPPAKTAKLRSDITTFMQYEYESLYEAWERYKDLQRQCPHHGVPEWLLIQTFCNGLRQDVRISIDAAAGGSIVNKTPAAAKSLIEDMASNNFLYPTERSNPRKGGKLDVDVLTLLTSKFDSLSTNISNQISNIGAGQTSSDVSVLACEMCGNQGHVFANCKLGNNLTMEQANAIFNQSRPQGQGGNPFSQTYNPGWRNHPNFSWKANQPHFGQSSNQANHRPPQQSQMHLSQPS</sequence>
<reference evidence="1 2" key="2">
    <citation type="journal article" date="2022" name="Mol. Ecol. Resour.">
        <title>The genomes of chicory, endive, great burdock and yacon provide insights into Asteraceae paleo-polyploidization history and plant inulin production.</title>
        <authorList>
            <person name="Fan W."/>
            <person name="Wang S."/>
            <person name="Wang H."/>
            <person name="Wang A."/>
            <person name="Jiang F."/>
            <person name="Liu H."/>
            <person name="Zhao H."/>
            <person name="Xu D."/>
            <person name="Zhang Y."/>
        </authorList>
    </citation>
    <scope>NUCLEOTIDE SEQUENCE [LARGE SCALE GENOMIC DNA]</scope>
    <source>
        <strain evidence="2">cv. Niubang</strain>
    </source>
</reference>
<proteinExistence type="predicted"/>
<evidence type="ECO:0000313" key="2">
    <source>
        <dbReference type="Proteomes" id="UP001055879"/>
    </source>
</evidence>
<organism evidence="1 2">
    <name type="scientific">Arctium lappa</name>
    <name type="common">Greater burdock</name>
    <name type="synonym">Lappa major</name>
    <dbReference type="NCBI Taxonomy" id="4217"/>
    <lineage>
        <taxon>Eukaryota</taxon>
        <taxon>Viridiplantae</taxon>
        <taxon>Streptophyta</taxon>
        <taxon>Embryophyta</taxon>
        <taxon>Tracheophyta</taxon>
        <taxon>Spermatophyta</taxon>
        <taxon>Magnoliopsida</taxon>
        <taxon>eudicotyledons</taxon>
        <taxon>Gunneridae</taxon>
        <taxon>Pentapetalae</taxon>
        <taxon>asterids</taxon>
        <taxon>campanulids</taxon>
        <taxon>Asterales</taxon>
        <taxon>Asteraceae</taxon>
        <taxon>Carduoideae</taxon>
        <taxon>Cardueae</taxon>
        <taxon>Arctiinae</taxon>
        <taxon>Arctium</taxon>
    </lineage>
</organism>
<evidence type="ECO:0000313" key="1">
    <source>
        <dbReference type="EMBL" id="KAI3716042.1"/>
    </source>
</evidence>
<keyword evidence="2" id="KW-1185">Reference proteome</keyword>
<name>A0ACB9B0U2_ARCLA</name>
<protein>
    <submittedName>
        <fullName evidence="1">Uncharacterized protein</fullName>
    </submittedName>
</protein>
<reference evidence="2" key="1">
    <citation type="journal article" date="2022" name="Mol. Ecol. Resour.">
        <title>The genomes of chicory, endive, great burdock and yacon provide insights into Asteraceae palaeo-polyploidization history and plant inulin production.</title>
        <authorList>
            <person name="Fan W."/>
            <person name="Wang S."/>
            <person name="Wang H."/>
            <person name="Wang A."/>
            <person name="Jiang F."/>
            <person name="Liu H."/>
            <person name="Zhao H."/>
            <person name="Xu D."/>
            <person name="Zhang Y."/>
        </authorList>
    </citation>
    <scope>NUCLEOTIDE SEQUENCE [LARGE SCALE GENOMIC DNA]</scope>
    <source>
        <strain evidence="2">cv. Niubang</strain>
    </source>
</reference>